<dbReference type="InterPro" id="IPR046960">
    <property type="entry name" value="PPR_At4g14850-like_plant"/>
</dbReference>
<organism evidence="3 4">
    <name type="scientific">Lupinus angustifolius</name>
    <name type="common">Narrow-leaved blue lupine</name>
    <dbReference type="NCBI Taxonomy" id="3871"/>
    <lineage>
        <taxon>Eukaryota</taxon>
        <taxon>Viridiplantae</taxon>
        <taxon>Streptophyta</taxon>
        <taxon>Embryophyta</taxon>
        <taxon>Tracheophyta</taxon>
        <taxon>Spermatophyta</taxon>
        <taxon>Magnoliopsida</taxon>
        <taxon>eudicotyledons</taxon>
        <taxon>Gunneridae</taxon>
        <taxon>Pentapetalae</taxon>
        <taxon>rosids</taxon>
        <taxon>fabids</taxon>
        <taxon>Fabales</taxon>
        <taxon>Fabaceae</taxon>
        <taxon>Papilionoideae</taxon>
        <taxon>50 kb inversion clade</taxon>
        <taxon>genistoids sensu lato</taxon>
        <taxon>core genistoids</taxon>
        <taxon>Genisteae</taxon>
        <taxon>Lupinus</taxon>
    </lineage>
</organism>
<dbReference type="Pfam" id="PF14432">
    <property type="entry name" value="DYW_deaminase"/>
    <property type="match status" value="1"/>
</dbReference>
<proteinExistence type="inferred from homology"/>
<dbReference type="InterPro" id="IPR032867">
    <property type="entry name" value="DYW_dom"/>
</dbReference>
<keyword evidence="4" id="KW-1185">Reference proteome</keyword>
<evidence type="ECO:0000313" key="3">
    <source>
        <dbReference type="EMBL" id="OIW10203.1"/>
    </source>
</evidence>
<feature type="domain" description="DYW" evidence="2">
    <location>
        <begin position="118"/>
        <end position="210"/>
    </location>
</feature>
<dbReference type="GO" id="GO:0008270">
    <property type="term" value="F:zinc ion binding"/>
    <property type="evidence" value="ECO:0007669"/>
    <property type="project" value="InterPro"/>
</dbReference>
<dbReference type="GO" id="GO:0009451">
    <property type="term" value="P:RNA modification"/>
    <property type="evidence" value="ECO:0007669"/>
    <property type="project" value="InterPro"/>
</dbReference>
<reference evidence="3 4" key="1">
    <citation type="journal article" date="2017" name="Plant Biotechnol. J.">
        <title>A comprehensive draft genome sequence for lupin (Lupinus angustifolius), an emerging health food: insights into plant-microbe interactions and legume evolution.</title>
        <authorList>
            <person name="Hane J.K."/>
            <person name="Ming Y."/>
            <person name="Kamphuis L.G."/>
            <person name="Nelson M.N."/>
            <person name="Garg G."/>
            <person name="Atkins C.A."/>
            <person name="Bayer P.E."/>
            <person name="Bravo A."/>
            <person name="Bringans S."/>
            <person name="Cannon S."/>
            <person name="Edwards D."/>
            <person name="Foley R."/>
            <person name="Gao L.L."/>
            <person name="Harrison M.J."/>
            <person name="Huang W."/>
            <person name="Hurgobin B."/>
            <person name="Li S."/>
            <person name="Liu C.W."/>
            <person name="McGrath A."/>
            <person name="Morahan G."/>
            <person name="Murray J."/>
            <person name="Weller J."/>
            <person name="Jian J."/>
            <person name="Singh K.B."/>
        </authorList>
    </citation>
    <scope>NUCLEOTIDE SEQUENCE [LARGE SCALE GENOMIC DNA]</scope>
    <source>
        <strain evidence="4">cv. Tanjil</strain>
        <tissue evidence="3">Whole plant</tissue>
    </source>
</reference>
<accession>A0A4P1RG03</accession>
<dbReference type="PANTHER" id="PTHR47926">
    <property type="entry name" value="PENTATRICOPEPTIDE REPEAT-CONTAINING PROTEIN"/>
    <property type="match status" value="1"/>
</dbReference>
<name>A0A4P1RG03_LUPAN</name>
<dbReference type="InterPro" id="IPR046849">
    <property type="entry name" value="E2_motif"/>
</dbReference>
<gene>
    <name evidence="3" type="ORF">TanjilG_27954</name>
</gene>
<evidence type="ECO:0000259" key="2">
    <source>
        <dbReference type="Pfam" id="PF14432"/>
    </source>
</evidence>
<dbReference type="GO" id="GO:0003723">
    <property type="term" value="F:RNA binding"/>
    <property type="evidence" value="ECO:0007669"/>
    <property type="project" value="InterPro"/>
</dbReference>
<dbReference type="InterPro" id="IPR046848">
    <property type="entry name" value="E_motif"/>
</dbReference>
<protein>
    <recommendedName>
        <fullName evidence="2">DYW domain-containing protein</fullName>
    </recommendedName>
</protein>
<dbReference type="Pfam" id="PF20430">
    <property type="entry name" value="Eplus_motif"/>
    <property type="match status" value="1"/>
</dbReference>
<dbReference type="EMBL" id="CM007366">
    <property type="protein sequence ID" value="OIW10203.1"/>
    <property type="molecule type" value="Genomic_DNA"/>
</dbReference>
<dbReference type="Proteomes" id="UP000188354">
    <property type="component" value="Chromosome LG06"/>
</dbReference>
<dbReference type="AlphaFoldDB" id="A0A4P1RG03"/>
<evidence type="ECO:0000256" key="1">
    <source>
        <dbReference type="ARBA" id="ARBA00006643"/>
    </source>
</evidence>
<comment type="similarity">
    <text evidence="1">Belongs to the PPR family. PCMP-H subfamily.</text>
</comment>
<dbReference type="Gramene" id="OIW10203">
    <property type="protein sequence ID" value="OIW10203"/>
    <property type="gene ID" value="TanjilG_27954"/>
</dbReference>
<evidence type="ECO:0000313" key="4">
    <source>
        <dbReference type="Proteomes" id="UP000188354"/>
    </source>
</evidence>
<sequence>MPFEPSSSVLEALLSGCRTHKNINMGIEIADKLLSLDYLNSGIYIMLSNIYAEARRWDSVNYVRGLMRIRGLKKTPAYSLIEVGNQVYTFFAGDDSHPKWDDINQLLENMRLEVEACGYVPDTSCILRNVNEPMKVKLLWGHSERLAIAFGLLSTPYGSSIKITKNLRVCVDCHTVTKYISKIVKREIIVRDANRFHHFVNGECSCNDYW</sequence>
<dbReference type="Pfam" id="PF20431">
    <property type="entry name" value="E_motif"/>
    <property type="match status" value="1"/>
</dbReference>